<keyword evidence="6" id="KW-0808">Transferase</keyword>
<dbReference type="GO" id="GO:0009002">
    <property type="term" value="F:serine-type D-Ala-D-Ala carboxypeptidase activity"/>
    <property type="evidence" value="ECO:0007669"/>
    <property type="project" value="UniProtKB-EC"/>
</dbReference>
<dbReference type="PANTHER" id="PTHR32282:SF34">
    <property type="entry name" value="PENICILLIN-BINDING PROTEIN 1A"/>
    <property type="match status" value="1"/>
</dbReference>
<comment type="catalytic activity">
    <reaction evidence="12">
        <text>Preferential cleavage: (Ac)2-L-Lys-D-Ala-|-D-Ala. Also transpeptidation of peptidyl-alanyl moieties that are N-acyl substituents of D-alanine.</text>
        <dbReference type="EC" id="3.4.16.4"/>
    </reaction>
</comment>
<feature type="domain" description="Glycosyl transferase family 51" evidence="16">
    <location>
        <begin position="69"/>
        <end position="240"/>
    </location>
</feature>
<keyword evidence="7" id="KW-0378">Hydrolase</keyword>
<keyword evidence="3" id="KW-0121">Carboxypeptidase</keyword>
<evidence type="ECO:0000256" key="6">
    <source>
        <dbReference type="ARBA" id="ARBA00022679"/>
    </source>
</evidence>
<evidence type="ECO:0000259" key="15">
    <source>
        <dbReference type="Pfam" id="PF00905"/>
    </source>
</evidence>
<keyword evidence="8" id="KW-0133">Cell shape</keyword>
<dbReference type="GO" id="GO:0006508">
    <property type="term" value="P:proteolysis"/>
    <property type="evidence" value="ECO:0007669"/>
    <property type="project" value="UniProtKB-KW"/>
</dbReference>
<dbReference type="GO" id="GO:0008658">
    <property type="term" value="F:penicillin binding"/>
    <property type="evidence" value="ECO:0007669"/>
    <property type="project" value="InterPro"/>
</dbReference>
<dbReference type="EMBL" id="BOMQ01000032">
    <property type="protein sequence ID" value="GIE49304.1"/>
    <property type="molecule type" value="Genomic_DNA"/>
</dbReference>
<keyword evidence="4" id="KW-0645">Protease</keyword>
<keyword evidence="14" id="KW-0472">Membrane</keyword>
<keyword evidence="11" id="KW-0961">Cell wall biogenesis/degradation</keyword>
<dbReference type="InterPro" id="IPR050396">
    <property type="entry name" value="Glycosyltr_51/Transpeptidase"/>
</dbReference>
<dbReference type="SUPFAM" id="SSF53955">
    <property type="entry name" value="Lysozyme-like"/>
    <property type="match status" value="1"/>
</dbReference>
<dbReference type="PANTHER" id="PTHR32282">
    <property type="entry name" value="BINDING PROTEIN TRANSPEPTIDASE, PUTATIVE-RELATED"/>
    <property type="match status" value="1"/>
</dbReference>
<evidence type="ECO:0000256" key="9">
    <source>
        <dbReference type="ARBA" id="ARBA00022984"/>
    </source>
</evidence>
<dbReference type="GO" id="GO:0008800">
    <property type="term" value="F:beta-lactamase activity"/>
    <property type="evidence" value="ECO:0007669"/>
    <property type="project" value="InterPro"/>
</dbReference>
<keyword evidence="14" id="KW-0812">Transmembrane</keyword>
<sequence length="915" mass="97544">MTVAAGVEPKSQRRRIKLPRWCRRAAAVVATGVVVIAAGAAGYVASVDLPPDPAPPQASVLYYRDGRTVLTRIGATDRTDVGLSQVPVPVQRAFLAAEDRGFYDHSGVSTRGVLRALWANIVHDGGQGASTITQQYVRNAYLTQDRTVSRKAKEAALALKVEHRYTKDEILQRYLNTIYFGRGAYGIQAAAHAYFGTTVDRLTGFQGAVLAALIKDPTRGDPAVDAEWARTRWRWVLRAMSVQGWLTASEAEQTPYPAVAAESVTANSVGGAAGLIADRVEDELVRAGISRQQVRTGGLRITTTIDFTAQGAATDAIATALRGQPAELRTALVAIDPADGGVRAYYGGDRGRGYFDDAQAARPPASTFKPVVLAAAEERGIGFRSLYNGSSPRQFPSRSGVPLYNQRNLQCPVCPLDRAMVHSLNTPFYALAEELGPDTIRRLARQLGVPDRYGKQPTMVDAAGDPAPGRTRPDIALGRYPVAPADLATVYATLADEGRHRERHFVTSVITAKGAVLHLQAGKPRRALSAAVAADVRTVLAQVVAKDGEVAGVDAAAKTGSQQWGDTTDSSDAWTAGWAPGLAAVTWIGRDKPGPIRDHDGKAINGDGLPYRIWQSFLAAALRGRPARAVVRPSHVGRLVTTDLRTLGAAIKAPVGAVFQGPQPGDQVDRSKATGSWKQRADRLDKALDSYAAGAGEFSVAVVDRRTGHRYSYHGGRRQESASVIKVDLLAALLLRAQDSGRELTKAERRRVTKMIRASDNDAASQVYAAVGGADGLREAVERLGLSSTEPAASWGLTRTTANDRVKLLAALADPDSALDQDSREFALGLMASVNADQKWGVSAAALPGDRVALKNGWVSRSAENGKWIINSAGRITGTGTDTTVAVLSHGHGDKQDGIDAVEHISALTRSYLGW</sequence>
<evidence type="ECO:0000256" key="1">
    <source>
        <dbReference type="ARBA" id="ARBA00007090"/>
    </source>
</evidence>
<gene>
    <name evidence="18" type="ORF">Ani05nite_28380</name>
</gene>
<dbReference type="AlphaFoldDB" id="A0A919JE26"/>
<evidence type="ECO:0000256" key="10">
    <source>
        <dbReference type="ARBA" id="ARBA00023268"/>
    </source>
</evidence>
<keyword evidence="19" id="KW-1185">Reference proteome</keyword>
<comment type="similarity">
    <text evidence="1">In the C-terminal section; belongs to the transpeptidase family.</text>
</comment>
<reference evidence="18" key="1">
    <citation type="submission" date="2021-01" db="EMBL/GenBank/DDBJ databases">
        <title>Whole genome shotgun sequence of Actinoplanes nipponensis NBRC 14063.</title>
        <authorList>
            <person name="Komaki H."/>
            <person name="Tamura T."/>
        </authorList>
    </citation>
    <scope>NUCLEOTIDE SEQUENCE</scope>
    <source>
        <strain evidence="18">NBRC 14063</strain>
    </source>
</reference>
<evidence type="ECO:0000256" key="7">
    <source>
        <dbReference type="ARBA" id="ARBA00022801"/>
    </source>
</evidence>
<dbReference type="InterPro" id="IPR036950">
    <property type="entry name" value="PBP_transglycosylase"/>
</dbReference>
<dbReference type="Proteomes" id="UP000647172">
    <property type="component" value="Unassembled WGS sequence"/>
</dbReference>
<dbReference type="GO" id="GO:0030288">
    <property type="term" value="C:outer membrane-bounded periplasmic space"/>
    <property type="evidence" value="ECO:0007669"/>
    <property type="project" value="TreeGrafter"/>
</dbReference>
<dbReference type="Gene3D" id="1.10.3810.10">
    <property type="entry name" value="Biosynthetic peptidoglycan transglycosylase-like"/>
    <property type="match status" value="1"/>
</dbReference>
<organism evidence="18 19">
    <name type="scientific">Actinoplanes nipponensis</name>
    <dbReference type="NCBI Taxonomy" id="135950"/>
    <lineage>
        <taxon>Bacteria</taxon>
        <taxon>Bacillati</taxon>
        <taxon>Actinomycetota</taxon>
        <taxon>Actinomycetes</taxon>
        <taxon>Micromonosporales</taxon>
        <taxon>Micromonosporaceae</taxon>
        <taxon>Actinoplanes</taxon>
    </lineage>
</organism>
<protein>
    <recommendedName>
        <fullName evidence="20">Penicillin-insensitive transglycosylase</fullName>
    </recommendedName>
</protein>
<proteinExistence type="inferred from homology"/>
<dbReference type="InterPro" id="IPR023346">
    <property type="entry name" value="Lysozyme-like_dom_sf"/>
</dbReference>
<name>A0A919JE26_9ACTN</name>
<evidence type="ECO:0000313" key="19">
    <source>
        <dbReference type="Proteomes" id="UP000647172"/>
    </source>
</evidence>
<dbReference type="InterPro" id="IPR045155">
    <property type="entry name" value="Beta-lactam_cat"/>
</dbReference>
<evidence type="ECO:0000256" key="14">
    <source>
        <dbReference type="SAM" id="Phobius"/>
    </source>
</evidence>
<keyword evidence="14" id="KW-1133">Transmembrane helix</keyword>
<evidence type="ECO:0000256" key="4">
    <source>
        <dbReference type="ARBA" id="ARBA00022670"/>
    </source>
</evidence>
<dbReference type="Pfam" id="PF13354">
    <property type="entry name" value="Beta-lactamase2"/>
    <property type="match status" value="1"/>
</dbReference>
<feature type="transmembrane region" description="Helical" evidence="14">
    <location>
        <begin position="21"/>
        <end position="45"/>
    </location>
</feature>
<dbReference type="GO" id="GO:0008360">
    <property type="term" value="P:regulation of cell shape"/>
    <property type="evidence" value="ECO:0007669"/>
    <property type="project" value="UniProtKB-KW"/>
</dbReference>
<dbReference type="Pfam" id="PF00912">
    <property type="entry name" value="Transgly"/>
    <property type="match status" value="1"/>
</dbReference>
<feature type="domain" description="Beta-lactamase class A catalytic" evidence="17">
    <location>
        <begin position="752"/>
        <end position="862"/>
    </location>
</feature>
<dbReference type="GO" id="GO:0008955">
    <property type="term" value="F:peptidoglycan glycosyltransferase activity"/>
    <property type="evidence" value="ECO:0007669"/>
    <property type="project" value="UniProtKB-EC"/>
</dbReference>
<keyword evidence="5" id="KW-0328">Glycosyltransferase</keyword>
<dbReference type="InterPro" id="IPR012338">
    <property type="entry name" value="Beta-lactam/transpept-like"/>
</dbReference>
<dbReference type="FunFam" id="1.10.3810.10:FF:000001">
    <property type="entry name" value="Penicillin-binding protein 1A"/>
    <property type="match status" value="1"/>
</dbReference>
<keyword evidence="10" id="KW-0511">Multifunctional enzyme</keyword>
<comment type="catalytic activity">
    <reaction evidence="13">
        <text>[GlcNAc-(1-&gt;4)-Mur2Ac(oyl-L-Ala-gamma-D-Glu-L-Lys-D-Ala-D-Ala)](n)-di-trans,octa-cis-undecaprenyl diphosphate + beta-D-GlcNAc-(1-&gt;4)-Mur2Ac(oyl-L-Ala-gamma-D-Glu-L-Lys-D-Ala-D-Ala)-di-trans,octa-cis-undecaprenyl diphosphate = [GlcNAc-(1-&gt;4)-Mur2Ac(oyl-L-Ala-gamma-D-Glu-L-Lys-D-Ala-D-Ala)](n+1)-di-trans,octa-cis-undecaprenyl diphosphate + di-trans,octa-cis-undecaprenyl diphosphate + H(+)</text>
        <dbReference type="Rhea" id="RHEA:23708"/>
        <dbReference type="Rhea" id="RHEA-COMP:9602"/>
        <dbReference type="Rhea" id="RHEA-COMP:9603"/>
        <dbReference type="ChEBI" id="CHEBI:15378"/>
        <dbReference type="ChEBI" id="CHEBI:58405"/>
        <dbReference type="ChEBI" id="CHEBI:60033"/>
        <dbReference type="ChEBI" id="CHEBI:78435"/>
        <dbReference type="EC" id="2.4.99.28"/>
    </reaction>
</comment>
<dbReference type="Gene3D" id="3.40.710.10">
    <property type="entry name" value="DD-peptidase/beta-lactamase superfamily"/>
    <property type="match status" value="2"/>
</dbReference>
<evidence type="ECO:0000313" key="18">
    <source>
        <dbReference type="EMBL" id="GIE49304.1"/>
    </source>
</evidence>
<evidence type="ECO:0000259" key="17">
    <source>
        <dbReference type="Pfam" id="PF13354"/>
    </source>
</evidence>
<evidence type="ECO:0000256" key="2">
    <source>
        <dbReference type="ARBA" id="ARBA00007739"/>
    </source>
</evidence>
<comment type="similarity">
    <text evidence="2">In the N-terminal section; belongs to the glycosyltransferase 51 family.</text>
</comment>
<dbReference type="SUPFAM" id="SSF56601">
    <property type="entry name" value="beta-lactamase/transpeptidase-like"/>
    <property type="match status" value="2"/>
</dbReference>
<evidence type="ECO:0000256" key="13">
    <source>
        <dbReference type="ARBA" id="ARBA00049902"/>
    </source>
</evidence>
<evidence type="ECO:0000256" key="3">
    <source>
        <dbReference type="ARBA" id="ARBA00022645"/>
    </source>
</evidence>
<dbReference type="RefSeq" id="WP_203768592.1">
    <property type="nucleotide sequence ID" value="NZ_BAAAYJ010000032.1"/>
</dbReference>
<dbReference type="InterPro" id="IPR001460">
    <property type="entry name" value="PCN-bd_Tpept"/>
</dbReference>
<feature type="domain" description="Penicillin-binding protein transpeptidase" evidence="15">
    <location>
        <begin position="331"/>
        <end position="580"/>
    </location>
</feature>
<accession>A0A919JE26</accession>
<dbReference type="GO" id="GO:0030655">
    <property type="term" value="P:beta-lactam antibiotic catabolic process"/>
    <property type="evidence" value="ECO:0007669"/>
    <property type="project" value="InterPro"/>
</dbReference>
<keyword evidence="9" id="KW-0573">Peptidoglycan synthesis</keyword>
<dbReference type="GO" id="GO:0009252">
    <property type="term" value="P:peptidoglycan biosynthetic process"/>
    <property type="evidence" value="ECO:0007669"/>
    <property type="project" value="UniProtKB-KW"/>
</dbReference>
<comment type="caution">
    <text evidence="18">The sequence shown here is derived from an EMBL/GenBank/DDBJ whole genome shotgun (WGS) entry which is preliminary data.</text>
</comment>
<evidence type="ECO:0000256" key="12">
    <source>
        <dbReference type="ARBA" id="ARBA00034000"/>
    </source>
</evidence>
<evidence type="ECO:0000256" key="5">
    <source>
        <dbReference type="ARBA" id="ARBA00022676"/>
    </source>
</evidence>
<dbReference type="InterPro" id="IPR001264">
    <property type="entry name" value="Glyco_trans_51"/>
</dbReference>
<evidence type="ECO:0000256" key="11">
    <source>
        <dbReference type="ARBA" id="ARBA00023316"/>
    </source>
</evidence>
<dbReference type="Pfam" id="PF00905">
    <property type="entry name" value="Transpeptidase"/>
    <property type="match status" value="1"/>
</dbReference>
<evidence type="ECO:0000256" key="8">
    <source>
        <dbReference type="ARBA" id="ARBA00022960"/>
    </source>
</evidence>
<evidence type="ECO:0008006" key="20">
    <source>
        <dbReference type="Google" id="ProtNLM"/>
    </source>
</evidence>
<evidence type="ECO:0000259" key="16">
    <source>
        <dbReference type="Pfam" id="PF00912"/>
    </source>
</evidence>
<dbReference type="GO" id="GO:0071555">
    <property type="term" value="P:cell wall organization"/>
    <property type="evidence" value="ECO:0007669"/>
    <property type="project" value="UniProtKB-KW"/>
</dbReference>